<evidence type="ECO:0000313" key="3">
    <source>
        <dbReference type="Proteomes" id="UP000218209"/>
    </source>
</evidence>
<dbReference type="Proteomes" id="UP000218209">
    <property type="component" value="Unassembled WGS sequence"/>
</dbReference>
<organism evidence="2 3">
    <name type="scientific">Porphyra umbilicalis</name>
    <name type="common">Purple laver</name>
    <name type="synonym">Red alga</name>
    <dbReference type="NCBI Taxonomy" id="2786"/>
    <lineage>
        <taxon>Eukaryota</taxon>
        <taxon>Rhodophyta</taxon>
        <taxon>Bangiophyceae</taxon>
        <taxon>Bangiales</taxon>
        <taxon>Bangiaceae</taxon>
        <taxon>Porphyra</taxon>
    </lineage>
</organism>
<gene>
    <name evidence="2" type="ORF">BU14_0093s0022</name>
</gene>
<accession>A0A1X6PDW0</accession>
<proteinExistence type="predicted"/>
<dbReference type="AlphaFoldDB" id="A0A1X6PDW0"/>
<name>A0A1X6PDW0_PORUM</name>
<dbReference type="PANTHER" id="PTHR12083">
    <property type="entry name" value="BIFUNCTIONAL POLYNUCLEOTIDE PHOSPHATASE/KINASE"/>
    <property type="match status" value="1"/>
</dbReference>
<feature type="region of interest" description="Disordered" evidence="1">
    <location>
        <begin position="137"/>
        <end position="165"/>
    </location>
</feature>
<dbReference type="SUPFAM" id="SSF52540">
    <property type="entry name" value="P-loop containing nucleoside triphosphate hydrolases"/>
    <property type="match status" value="1"/>
</dbReference>
<dbReference type="Gene3D" id="3.40.50.300">
    <property type="entry name" value="P-loop containing nucleotide triphosphate hydrolases"/>
    <property type="match status" value="1"/>
</dbReference>
<dbReference type="PANTHER" id="PTHR12083:SF9">
    <property type="entry name" value="BIFUNCTIONAL POLYNUCLEOTIDE PHOSPHATASE_KINASE"/>
    <property type="match status" value="1"/>
</dbReference>
<dbReference type="GO" id="GO:0046403">
    <property type="term" value="F:polynucleotide 3'-phosphatase activity"/>
    <property type="evidence" value="ECO:0007669"/>
    <property type="project" value="TreeGrafter"/>
</dbReference>
<dbReference type="GO" id="GO:0046404">
    <property type="term" value="F:ATP-dependent polydeoxyribonucleotide 5'-hydroxyl-kinase activity"/>
    <property type="evidence" value="ECO:0007669"/>
    <property type="project" value="TreeGrafter"/>
</dbReference>
<sequence>MGSRQCAHCLEPTHTSNTAQAQALGGILATCPDGWPPPLGSKSLRHVLRFVLYLWPSCRLLYGTPSRSLAERCVRGLRLFLHAIPWLSLSWWRAPIAAWGACPHCPRFLSPLSLLCPSLPLLLLRAMITVAFSPPTSLCSAPSSRLRPATATPSRTAHPSLPQRRARTLPPPIMAAAVTSPTHAVVASGPPTVAPAVTSSSRVLLLVGLPGSGKTTFASRLVEVGGWVRVSQDEVGGSRQAVERQFLRALESGNAVVVDRCNCTVRQRSWFIENARSVGASVGTVLFVSPVSTCISRVNTRAYHPTLPPSSSVPGVVRAFLTTFEAPSAKEGVAFGRVVRTDSDTSRVLNDIL</sequence>
<dbReference type="EMBL" id="KV918800">
    <property type="protein sequence ID" value="OSX78980.1"/>
    <property type="molecule type" value="Genomic_DNA"/>
</dbReference>
<keyword evidence="3" id="KW-1185">Reference proteome</keyword>
<evidence type="ECO:0000256" key="1">
    <source>
        <dbReference type="SAM" id="MobiDB-lite"/>
    </source>
</evidence>
<reference evidence="2 3" key="1">
    <citation type="submission" date="2017-03" db="EMBL/GenBank/DDBJ databases">
        <title>WGS assembly of Porphyra umbilicalis.</title>
        <authorList>
            <person name="Brawley S.H."/>
            <person name="Blouin N.A."/>
            <person name="Ficko-Blean E."/>
            <person name="Wheeler G.L."/>
            <person name="Lohr M."/>
            <person name="Goodson H.V."/>
            <person name="Jenkins J.W."/>
            <person name="Blaby-Haas C.E."/>
            <person name="Helliwell K.E."/>
            <person name="Chan C."/>
            <person name="Marriage T."/>
            <person name="Bhattacharya D."/>
            <person name="Klein A.S."/>
            <person name="Badis Y."/>
            <person name="Brodie J."/>
            <person name="Cao Y."/>
            <person name="Collen J."/>
            <person name="Dittami S.M."/>
            <person name="Gachon C.M."/>
            <person name="Green B.R."/>
            <person name="Karpowicz S."/>
            <person name="Kim J.W."/>
            <person name="Kudahl U."/>
            <person name="Lin S."/>
            <person name="Michel G."/>
            <person name="Mittag M."/>
            <person name="Olson B.J."/>
            <person name="Pangilinan J."/>
            <person name="Peng Y."/>
            <person name="Qiu H."/>
            <person name="Shu S."/>
            <person name="Singer J.T."/>
            <person name="Smith A.G."/>
            <person name="Sprecher B.N."/>
            <person name="Wagner V."/>
            <person name="Wang W."/>
            <person name="Wang Z.-Y."/>
            <person name="Yan J."/>
            <person name="Yarish C."/>
            <person name="Zoeuner-Riek S."/>
            <person name="Zhuang Y."/>
            <person name="Zou Y."/>
            <person name="Lindquist E.A."/>
            <person name="Grimwood J."/>
            <person name="Barry K."/>
            <person name="Rokhsar D.S."/>
            <person name="Schmutz J."/>
            <person name="Stiller J.W."/>
            <person name="Grossman A.R."/>
            <person name="Prochnik S.E."/>
        </authorList>
    </citation>
    <scope>NUCLEOTIDE SEQUENCE [LARGE SCALE GENOMIC DNA]</scope>
    <source>
        <strain evidence="2">4086291</strain>
    </source>
</reference>
<dbReference type="OrthoDB" id="3512845at2759"/>
<dbReference type="InterPro" id="IPR027417">
    <property type="entry name" value="P-loop_NTPase"/>
</dbReference>
<dbReference type="Pfam" id="PF13671">
    <property type="entry name" value="AAA_33"/>
    <property type="match status" value="2"/>
</dbReference>
<dbReference type="GO" id="GO:0006281">
    <property type="term" value="P:DNA repair"/>
    <property type="evidence" value="ECO:0007669"/>
    <property type="project" value="TreeGrafter"/>
</dbReference>
<evidence type="ECO:0000313" key="2">
    <source>
        <dbReference type="EMBL" id="OSX78980.1"/>
    </source>
</evidence>
<dbReference type="GO" id="GO:0003690">
    <property type="term" value="F:double-stranded DNA binding"/>
    <property type="evidence" value="ECO:0007669"/>
    <property type="project" value="TreeGrafter"/>
</dbReference>
<protein>
    <submittedName>
        <fullName evidence="2">Uncharacterized protein</fullName>
    </submittedName>
</protein>